<feature type="transmembrane region" description="Helical" evidence="9">
    <location>
        <begin position="242"/>
        <end position="275"/>
    </location>
</feature>
<keyword evidence="5 10" id="KW-0808">Transferase</keyword>
<evidence type="ECO:0000256" key="6">
    <source>
        <dbReference type="ARBA" id="ARBA00022692"/>
    </source>
</evidence>
<dbReference type="OrthoDB" id="128106at2"/>
<feature type="transmembrane region" description="Helical" evidence="9">
    <location>
        <begin position="281"/>
        <end position="300"/>
    </location>
</feature>
<dbReference type="Pfam" id="PF13506">
    <property type="entry name" value="Glyco_transf_21"/>
    <property type="match status" value="1"/>
</dbReference>
<accession>M1PA68</accession>
<evidence type="ECO:0000256" key="4">
    <source>
        <dbReference type="ARBA" id="ARBA00022676"/>
    </source>
</evidence>
<evidence type="ECO:0000313" key="11">
    <source>
        <dbReference type="Proteomes" id="UP000011721"/>
    </source>
</evidence>
<dbReference type="GO" id="GO:0008120">
    <property type="term" value="F:ceramide glucosyltransferase activity"/>
    <property type="evidence" value="ECO:0007669"/>
    <property type="project" value="TreeGrafter"/>
</dbReference>
<keyword evidence="8 9" id="KW-0472">Membrane</keyword>
<dbReference type="eggNOG" id="COG1215">
    <property type="taxonomic scope" value="Bacteria"/>
</dbReference>
<organism evidence="10 11">
    <name type="scientific">Desulfocapsa sulfexigens (strain DSM 10523 / SB164P1)</name>
    <dbReference type="NCBI Taxonomy" id="1167006"/>
    <lineage>
        <taxon>Bacteria</taxon>
        <taxon>Pseudomonadati</taxon>
        <taxon>Thermodesulfobacteriota</taxon>
        <taxon>Desulfobulbia</taxon>
        <taxon>Desulfobulbales</taxon>
        <taxon>Desulfocapsaceae</taxon>
        <taxon>Desulfocapsa</taxon>
    </lineage>
</organism>
<evidence type="ECO:0000256" key="3">
    <source>
        <dbReference type="ARBA" id="ARBA00004991"/>
    </source>
</evidence>
<dbReference type="GO" id="GO:0006679">
    <property type="term" value="P:glucosylceramide biosynthetic process"/>
    <property type="evidence" value="ECO:0007669"/>
    <property type="project" value="TreeGrafter"/>
</dbReference>
<comment type="subcellular location">
    <subcellularLocation>
        <location evidence="1">Membrane</location>
        <topology evidence="1">Multi-pass membrane protein</topology>
    </subcellularLocation>
</comment>
<protein>
    <submittedName>
        <fullName evidence="10">Glycosyl transferase</fullName>
    </submittedName>
</protein>
<dbReference type="Proteomes" id="UP000011721">
    <property type="component" value="Chromosome"/>
</dbReference>
<dbReference type="STRING" id="1167006.UWK_01972"/>
<sequence>MSDNNTVKPVPFVSLIVPVTGASPVLAENLKTLVNQDYQSFNVIFVLQDENDPATPIITAITKENKRATYTYSGRAISCSQKNHNLLVGVQQVGNKPDILVFCDSGHTAPPDWLDCLLHPLLSHTSCMVSSGYHQIYSKGSCTCSQGRAICVLTLSLIRRLPFLGQPWGGATAIRREVFENISVADTWKENIVDDVSLAKLLQKNNIPVAIPDKTDLKTHLSDLSVTSWIIWLTRQWAYLKFIFPVLWIVTGLLSIVAAISVLASLGITIISLFFPYSRFLLQYSLPCIFLFFLFTIFLYSKHPSPGSFFSWFPASLAALTMAAYCHIRTWFSMVIGWAGIQYRVGKNGKVLSIIRKEIP</sequence>
<comment type="pathway">
    <text evidence="2">Lipid metabolism; sphingolipid metabolism.</text>
</comment>
<comment type="pathway">
    <text evidence="3">Sphingolipid metabolism.</text>
</comment>
<reference evidence="11" key="1">
    <citation type="journal article" date="2013" name="Stand. Genomic Sci.">
        <title>Complete genome sequence of Desulfocapsa sulfexigens, a marine deltaproteobacterium specialized in disproportionating inorganic sulfur compounds.</title>
        <authorList>
            <person name="Finster K.W."/>
            <person name="Kjeldsen K.U."/>
            <person name="Kube M."/>
            <person name="Reinhardt R."/>
            <person name="Mussmann M."/>
            <person name="Amann R."/>
            <person name="Schreiber L."/>
        </authorList>
    </citation>
    <scope>NUCLEOTIDE SEQUENCE [LARGE SCALE GENOMIC DNA]</scope>
    <source>
        <strain evidence="11">DSM 10523 / SB164P1</strain>
    </source>
</reference>
<dbReference type="RefSeq" id="WP_015404213.1">
    <property type="nucleotide sequence ID" value="NC_020304.1"/>
</dbReference>
<gene>
    <name evidence="10" type="ordered locus">UWK_01972</name>
</gene>
<dbReference type="InterPro" id="IPR025993">
    <property type="entry name" value="Ceramide_glucosylTrfase"/>
</dbReference>
<dbReference type="SUPFAM" id="SSF53448">
    <property type="entry name" value="Nucleotide-diphospho-sugar transferases"/>
    <property type="match status" value="1"/>
</dbReference>
<dbReference type="PANTHER" id="PTHR12726:SF0">
    <property type="entry name" value="CERAMIDE GLUCOSYLTRANSFERASE"/>
    <property type="match status" value="1"/>
</dbReference>
<evidence type="ECO:0000313" key="10">
    <source>
        <dbReference type="EMBL" id="AGF78522.1"/>
    </source>
</evidence>
<dbReference type="InterPro" id="IPR029044">
    <property type="entry name" value="Nucleotide-diphossugar_trans"/>
</dbReference>
<proteinExistence type="predicted"/>
<evidence type="ECO:0000256" key="8">
    <source>
        <dbReference type="ARBA" id="ARBA00023136"/>
    </source>
</evidence>
<evidence type="ECO:0000256" key="9">
    <source>
        <dbReference type="SAM" id="Phobius"/>
    </source>
</evidence>
<evidence type="ECO:0000256" key="5">
    <source>
        <dbReference type="ARBA" id="ARBA00022679"/>
    </source>
</evidence>
<keyword evidence="6 9" id="KW-0812">Transmembrane</keyword>
<dbReference type="GO" id="GO:0016020">
    <property type="term" value="C:membrane"/>
    <property type="evidence" value="ECO:0007669"/>
    <property type="project" value="UniProtKB-SubCell"/>
</dbReference>
<dbReference type="HOGENOM" id="CLU_705418_0_0_7"/>
<name>M1PA68_DESSD</name>
<dbReference type="PANTHER" id="PTHR12726">
    <property type="entry name" value="CERAMIDE GLUCOSYLTRANSFERASE"/>
    <property type="match status" value="1"/>
</dbReference>
<feature type="transmembrane region" description="Helical" evidence="9">
    <location>
        <begin position="312"/>
        <end position="332"/>
    </location>
</feature>
<dbReference type="EMBL" id="CP003985">
    <property type="protein sequence ID" value="AGF78522.1"/>
    <property type="molecule type" value="Genomic_DNA"/>
</dbReference>
<evidence type="ECO:0000256" key="7">
    <source>
        <dbReference type="ARBA" id="ARBA00022989"/>
    </source>
</evidence>
<keyword evidence="4" id="KW-0328">Glycosyltransferase</keyword>
<dbReference type="Gene3D" id="3.90.550.10">
    <property type="entry name" value="Spore Coat Polysaccharide Biosynthesis Protein SpsA, Chain A"/>
    <property type="match status" value="1"/>
</dbReference>
<evidence type="ECO:0000256" key="1">
    <source>
        <dbReference type="ARBA" id="ARBA00004141"/>
    </source>
</evidence>
<keyword evidence="11" id="KW-1185">Reference proteome</keyword>
<evidence type="ECO:0000256" key="2">
    <source>
        <dbReference type="ARBA" id="ARBA00004760"/>
    </source>
</evidence>
<dbReference type="KEGG" id="dsf:UWK_01972"/>
<dbReference type="AlphaFoldDB" id="M1PA68"/>
<keyword evidence="7 9" id="KW-1133">Transmembrane helix</keyword>